<dbReference type="Gene3D" id="3.30.70.1060">
    <property type="entry name" value="Dimeric alpha+beta barrel"/>
    <property type="match status" value="1"/>
</dbReference>
<dbReference type="InterPro" id="IPR005545">
    <property type="entry name" value="YCII"/>
</dbReference>
<organism evidence="3 4">
    <name type="scientific">Cutibacterium acnes subsp. acnes</name>
    <dbReference type="NCBI Taxonomy" id="1734925"/>
    <lineage>
        <taxon>Bacteria</taxon>
        <taxon>Bacillati</taxon>
        <taxon>Actinomycetota</taxon>
        <taxon>Actinomycetes</taxon>
        <taxon>Propionibacteriales</taxon>
        <taxon>Propionibacteriaceae</taxon>
        <taxon>Cutibacterium</taxon>
    </lineage>
</organism>
<protein>
    <recommendedName>
        <fullName evidence="2">YCII-related domain-containing protein</fullName>
    </recommendedName>
</protein>
<name>A0ABM7H1U8_CUTAC</name>
<evidence type="ECO:0000256" key="1">
    <source>
        <dbReference type="ARBA" id="ARBA00007689"/>
    </source>
</evidence>
<dbReference type="Proteomes" id="UP000318594">
    <property type="component" value="Chromosome"/>
</dbReference>
<dbReference type="EMBL" id="AP019723">
    <property type="protein sequence ID" value="BBK85400.1"/>
    <property type="molecule type" value="Genomic_DNA"/>
</dbReference>
<dbReference type="SUPFAM" id="SSF54909">
    <property type="entry name" value="Dimeric alpha+beta barrel"/>
    <property type="match status" value="1"/>
</dbReference>
<dbReference type="InterPro" id="IPR011008">
    <property type="entry name" value="Dimeric_a/b-barrel"/>
</dbReference>
<accession>A0ABM7H1U8</accession>
<evidence type="ECO:0000313" key="3">
    <source>
        <dbReference type="EMBL" id="BBK85400.1"/>
    </source>
</evidence>
<comment type="similarity">
    <text evidence="1">Belongs to the YciI family.</text>
</comment>
<gene>
    <name evidence="3" type="ORF">CacPP4_20150</name>
</gene>
<sequence length="129" mass="14542">MWQSGSRLLAMRHAMATHFRGNMSATTWSSDAIKMPRMAVFIVETHYDPAHSEERMAARPAHLENLDVMRERGQLANAGPLADGSGAVLIYTVPDRDVLNHLLEADPYPKTAVQVTSVREWKPNYHHHV</sequence>
<evidence type="ECO:0000259" key="2">
    <source>
        <dbReference type="Pfam" id="PF03795"/>
    </source>
</evidence>
<evidence type="ECO:0000313" key="4">
    <source>
        <dbReference type="Proteomes" id="UP000318594"/>
    </source>
</evidence>
<dbReference type="Pfam" id="PF03795">
    <property type="entry name" value="YCII"/>
    <property type="match status" value="1"/>
</dbReference>
<feature type="domain" description="YCII-related" evidence="2">
    <location>
        <begin position="41"/>
        <end position="122"/>
    </location>
</feature>
<reference evidence="3 4" key="1">
    <citation type="submission" date="2019-06" db="EMBL/GenBank/DDBJ databases">
        <title>Complete genome sequence of Cutibacterium acnes subsp. acnes NBRC 107605.</title>
        <authorList>
            <person name="Miura T."/>
            <person name="Furukawa M."/>
            <person name="Shimamura M."/>
            <person name="Ohyama Y."/>
            <person name="Yamazoe A."/>
            <person name="Kawasaki H."/>
        </authorList>
    </citation>
    <scope>NUCLEOTIDE SEQUENCE [LARGE SCALE GENOMIC DNA]</scope>
    <source>
        <strain evidence="3 4">NBRC 107605</strain>
    </source>
</reference>
<keyword evidence="4" id="KW-1185">Reference proteome</keyword>
<proteinExistence type="inferred from homology"/>